<feature type="binding site" evidence="18">
    <location>
        <position position="106"/>
    </location>
    <ligand>
        <name>Zn(2+)</name>
        <dbReference type="ChEBI" id="CHEBI:29105"/>
    </ligand>
</feature>
<evidence type="ECO:0000256" key="5">
    <source>
        <dbReference type="ARBA" id="ARBA00004708"/>
    </source>
</evidence>
<feature type="binding site" evidence="18">
    <location>
        <position position="96"/>
    </location>
    <ligand>
        <name>Zn(2+)</name>
        <dbReference type="ChEBI" id="CHEBI:29105"/>
    </ligand>
</feature>
<comment type="pathway">
    <text evidence="6">Bacterial outer membrane biogenesis; LPS core biosynthesis.</text>
</comment>
<feature type="active site" description="Nucleophile" evidence="16">
    <location>
        <position position="14"/>
    </location>
</feature>
<name>A0A0S2K8Q0_9GAMM</name>
<evidence type="ECO:0000256" key="11">
    <source>
        <dbReference type="ARBA" id="ARBA00022833"/>
    </source>
</evidence>
<keyword evidence="8 15" id="KW-0963">Cytoplasm</keyword>
<dbReference type="GO" id="GO:0005975">
    <property type="term" value="P:carbohydrate metabolic process"/>
    <property type="evidence" value="ECO:0007669"/>
    <property type="project" value="InterPro"/>
</dbReference>
<sequence length="197" mass="21097">MLMASQQSRLIILDRDGVINEDSDAFIKSVDECTPIPGSIEAIARLSQAGFTVVVATNQSGIARGLLNEFALACIHQYLSDLVEEQGGLISGFFYCPHGPESGCVCRKPEPGLLDQISAEYGLELSGVPMVGDSLRDLQAAIAAGCTPILVRSGKGERTISEGLPSAFSNCAIYRNLSEFVDVILATQVDRELFPRC</sequence>
<evidence type="ECO:0000256" key="12">
    <source>
        <dbReference type="ARBA" id="ARBA00022842"/>
    </source>
</evidence>
<dbReference type="KEGG" id="pspi:PS2015_6"/>
<feature type="binding site" evidence="18">
    <location>
        <position position="98"/>
    </location>
    <ligand>
        <name>Zn(2+)</name>
        <dbReference type="ChEBI" id="CHEBI:29105"/>
    </ligand>
</feature>
<comment type="subcellular location">
    <subcellularLocation>
        <location evidence="4 15">Cytoplasm</location>
    </subcellularLocation>
</comment>
<evidence type="ECO:0000256" key="7">
    <source>
        <dbReference type="ARBA" id="ARBA00011245"/>
    </source>
</evidence>
<comment type="pathway">
    <text evidence="5">Nucleotide-sugar biosynthesis; ADP-L-glycero-beta-D-manno-heptose biosynthesis; ADP-L-glycero-beta-D-manno-heptose from D-glycero-beta-D-manno-heptose 7-phosphate: step 2/4.</text>
</comment>
<dbReference type="PIRSF" id="PIRSF004682">
    <property type="entry name" value="GmhB"/>
    <property type="match status" value="1"/>
</dbReference>
<dbReference type="InterPro" id="IPR023214">
    <property type="entry name" value="HAD_sf"/>
</dbReference>
<evidence type="ECO:0000256" key="6">
    <source>
        <dbReference type="ARBA" id="ARBA00004713"/>
    </source>
</evidence>
<proteinExistence type="inferred from homology"/>
<dbReference type="InterPro" id="IPR004446">
    <property type="entry name" value="Heptose_bisP_phosphatase"/>
</dbReference>
<evidence type="ECO:0000256" key="4">
    <source>
        <dbReference type="ARBA" id="ARBA00004496"/>
    </source>
</evidence>
<keyword evidence="13 15" id="KW-0119">Carbohydrate metabolism</keyword>
<keyword evidence="11 18" id="KW-0862">Zinc</keyword>
<dbReference type="CDD" id="cd07503">
    <property type="entry name" value="HAD_HisB-N"/>
    <property type="match status" value="1"/>
</dbReference>
<dbReference type="EC" id="3.1.3.-" evidence="15"/>
<evidence type="ECO:0000256" key="10">
    <source>
        <dbReference type="ARBA" id="ARBA00022801"/>
    </source>
</evidence>
<gene>
    <name evidence="19" type="ORF">PS2015_6</name>
</gene>
<keyword evidence="12 18" id="KW-0460">Magnesium</keyword>
<dbReference type="Pfam" id="PF13242">
    <property type="entry name" value="Hydrolase_like"/>
    <property type="match status" value="1"/>
</dbReference>
<keyword evidence="10 15" id="KW-0378">Hydrolase</keyword>
<dbReference type="NCBIfam" id="NF006506">
    <property type="entry name" value="PRK08942.1"/>
    <property type="match status" value="1"/>
</dbReference>
<comment type="cofactor">
    <cofactor evidence="2 18">
        <name>Mg(2+)</name>
        <dbReference type="ChEBI" id="CHEBI:18420"/>
    </cofactor>
</comment>
<dbReference type="PANTHER" id="PTHR42891:SF1">
    <property type="entry name" value="D-GLYCERO-BETA-D-MANNO-HEPTOSE-1,7-BISPHOSPHATE 7-PHOSPHATASE"/>
    <property type="match status" value="1"/>
</dbReference>
<protein>
    <recommendedName>
        <fullName evidence="15">D,D-heptose 1,7-bisphosphate phosphatase</fullName>
        <ecNumber evidence="15">3.1.3.-</ecNumber>
    </recommendedName>
</protein>
<dbReference type="GO" id="GO:0046872">
    <property type="term" value="F:metal ion binding"/>
    <property type="evidence" value="ECO:0007669"/>
    <property type="project" value="UniProtKB-KW"/>
</dbReference>
<feature type="binding site" evidence="18">
    <location>
        <position position="14"/>
    </location>
    <ligand>
        <name>Mg(2+)</name>
        <dbReference type="ChEBI" id="CHEBI:18420"/>
    </ligand>
</feature>
<dbReference type="NCBIfam" id="TIGR01656">
    <property type="entry name" value="Histidinol-ppas"/>
    <property type="match status" value="1"/>
</dbReference>
<dbReference type="Gene3D" id="3.40.50.1000">
    <property type="entry name" value="HAD superfamily/HAD-like"/>
    <property type="match status" value="1"/>
</dbReference>
<dbReference type="FunFam" id="3.40.50.1000:FF:000168">
    <property type="entry name" value="D,D-heptose 1,7-bisphosphate phosphatase"/>
    <property type="match status" value="1"/>
</dbReference>
<comment type="catalytic activity">
    <reaction evidence="1">
        <text>D-glycero-beta-D-manno-heptose 1,7-bisphosphate + H2O = D-glycero-beta-D-manno-heptose 1-phosphate + phosphate</text>
        <dbReference type="Rhea" id="RHEA:28518"/>
        <dbReference type="ChEBI" id="CHEBI:15377"/>
        <dbReference type="ChEBI" id="CHEBI:43474"/>
        <dbReference type="ChEBI" id="CHEBI:60208"/>
        <dbReference type="ChEBI" id="CHEBI:61593"/>
        <dbReference type="EC" id="3.1.3.82"/>
    </reaction>
</comment>
<organism evidence="19 20">
    <name type="scientific">Pseudohongiella spirulinae</name>
    <dbReference type="NCBI Taxonomy" id="1249552"/>
    <lineage>
        <taxon>Bacteria</taxon>
        <taxon>Pseudomonadati</taxon>
        <taxon>Pseudomonadota</taxon>
        <taxon>Gammaproteobacteria</taxon>
        <taxon>Pseudomonadales</taxon>
        <taxon>Pseudohongiellaceae</taxon>
        <taxon>Pseudohongiella</taxon>
    </lineage>
</organism>
<evidence type="ECO:0000256" key="3">
    <source>
        <dbReference type="ARBA" id="ARBA00001947"/>
    </source>
</evidence>
<dbReference type="PANTHER" id="PTHR42891">
    <property type="entry name" value="D-GLYCERO-BETA-D-MANNO-HEPTOSE-1,7-BISPHOSPHATE 7-PHOSPHATASE"/>
    <property type="match status" value="1"/>
</dbReference>
<evidence type="ECO:0000256" key="16">
    <source>
        <dbReference type="PIRSR" id="PIRSR004682-1"/>
    </source>
</evidence>
<feature type="binding site" evidence="18">
    <location>
        <position position="133"/>
    </location>
    <ligand>
        <name>Mg(2+)</name>
        <dbReference type="ChEBI" id="CHEBI:18420"/>
    </ligand>
</feature>
<feature type="active site" description="Proton donor" evidence="16">
    <location>
        <position position="16"/>
    </location>
</feature>
<dbReference type="STRING" id="1249552.PS2015_6"/>
<reference evidence="19 20" key="1">
    <citation type="submission" date="2015-11" db="EMBL/GenBank/DDBJ databases">
        <authorList>
            <person name="Zhang Y."/>
            <person name="Guo Z."/>
        </authorList>
    </citation>
    <scope>NUCLEOTIDE SEQUENCE [LARGE SCALE GENOMIC DNA]</scope>
    <source>
        <strain evidence="19 20">KCTC 32221</strain>
    </source>
</reference>
<dbReference type="EMBL" id="CP013189">
    <property type="protein sequence ID" value="ALO44704.1"/>
    <property type="molecule type" value="Genomic_DNA"/>
</dbReference>
<dbReference type="InterPro" id="IPR036412">
    <property type="entry name" value="HAD-like_sf"/>
</dbReference>
<comment type="cofactor">
    <cofactor evidence="3 18">
        <name>Zn(2+)</name>
        <dbReference type="ChEBI" id="CHEBI:29105"/>
    </cofactor>
</comment>
<evidence type="ECO:0000256" key="2">
    <source>
        <dbReference type="ARBA" id="ARBA00001946"/>
    </source>
</evidence>
<evidence type="ECO:0000256" key="8">
    <source>
        <dbReference type="ARBA" id="ARBA00022490"/>
    </source>
</evidence>
<evidence type="ECO:0000256" key="9">
    <source>
        <dbReference type="ARBA" id="ARBA00022723"/>
    </source>
</evidence>
<evidence type="ECO:0000256" key="13">
    <source>
        <dbReference type="ARBA" id="ARBA00023277"/>
    </source>
</evidence>
<evidence type="ECO:0000256" key="18">
    <source>
        <dbReference type="PIRSR" id="PIRSR004682-4"/>
    </source>
</evidence>
<dbReference type="SUPFAM" id="SSF56784">
    <property type="entry name" value="HAD-like"/>
    <property type="match status" value="1"/>
</dbReference>
<keyword evidence="9 18" id="KW-0479">Metal-binding</keyword>
<evidence type="ECO:0000313" key="20">
    <source>
        <dbReference type="Proteomes" id="UP000065641"/>
    </source>
</evidence>
<dbReference type="GO" id="GO:0034200">
    <property type="term" value="F:D-glycero-beta-D-manno-heptose 1,7-bisphosphate 7-phosphatase activity"/>
    <property type="evidence" value="ECO:0007669"/>
    <property type="project" value="UniProtKB-EC"/>
</dbReference>
<dbReference type="GO" id="GO:0005737">
    <property type="term" value="C:cytoplasm"/>
    <property type="evidence" value="ECO:0007669"/>
    <property type="project" value="UniProtKB-SubCell"/>
</dbReference>
<dbReference type="InterPro" id="IPR006543">
    <property type="entry name" value="Histidinol-phos"/>
</dbReference>
<evidence type="ECO:0000313" key="19">
    <source>
        <dbReference type="EMBL" id="ALO44704.1"/>
    </source>
</evidence>
<keyword evidence="20" id="KW-1185">Reference proteome</keyword>
<feature type="site" description="Contributes to substrate recognition" evidence="17">
    <location>
        <position position="107"/>
    </location>
</feature>
<evidence type="ECO:0000256" key="15">
    <source>
        <dbReference type="PIRNR" id="PIRNR004682"/>
    </source>
</evidence>
<evidence type="ECO:0000256" key="17">
    <source>
        <dbReference type="PIRSR" id="PIRSR004682-3"/>
    </source>
</evidence>
<feature type="site" description="Stabilizes the phosphoryl group" evidence="17">
    <location>
        <position position="57"/>
    </location>
</feature>
<feature type="binding site" evidence="18">
    <location>
        <position position="104"/>
    </location>
    <ligand>
        <name>Zn(2+)</name>
        <dbReference type="ChEBI" id="CHEBI:29105"/>
    </ligand>
</feature>
<comment type="subunit">
    <text evidence="7">Monomer.</text>
</comment>
<evidence type="ECO:0000256" key="14">
    <source>
        <dbReference type="ARBA" id="ARBA00061616"/>
    </source>
</evidence>
<dbReference type="Proteomes" id="UP000065641">
    <property type="component" value="Chromosome"/>
</dbReference>
<accession>A0A0S2K8Q0</accession>
<dbReference type="AlphaFoldDB" id="A0A0S2K8Q0"/>
<feature type="binding site" evidence="18">
    <location>
        <position position="16"/>
    </location>
    <ligand>
        <name>Mg(2+)</name>
        <dbReference type="ChEBI" id="CHEBI:18420"/>
    </ligand>
</feature>
<dbReference type="NCBIfam" id="TIGR01662">
    <property type="entry name" value="HAD-SF-IIIA"/>
    <property type="match status" value="1"/>
</dbReference>
<dbReference type="InterPro" id="IPR006549">
    <property type="entry name" value="HAD-SF_hydro_IIIA"/>
</dbReference>
<comment type="similarity">
    <text evidence="14 15">Belongs to the gmhB family.</text>
</comment>
<feature type="site" description="Stabilizes the phosphoryl group" evidence="17">
    <location>
        <position position="108"/>
    </location>
</feature>
<evidence type="ECO:0000256" key="1">
    <source>
        <dbReference type="ARBA" id="ARBA00001226"/>
    </source>
</evidence>
<dbReference type="PATRIC" id="fig|1249552.3.peg.6"/>